<sequence length="481" mass="53904">MQRGRFPLAELPTWCMLNNITFAGVRVADIEGRGLGLVAEKHLRRENDELPALLTIPKELILSAATLDGYAKESKDFRELLDAAGRQVENPAPYWGDILLFLLAQFILSSPDYKGGLGASTAWTQYFKLLPTEIPVPTMWSESELSLLRGTSLEASSYEPAVSAKLIALEREFNRVRDAVTQLQRWNELVGIGGGITLNDWILLDAIYRSRSLALPNSGESMVPCLDLVNHSSPATAYFEENAQDEAVLLLTKGANLLEREELTIDYGHDKSAAEMLFSYGFIDSTSPAKNIVLPVESMDDDPLAKAKLYVFGSAPNLKIVDSDTGIPRWDAPFVHLMCLNDEDGLCFKVLQETDGSQHLRMFWQDLDVTEEAENMEIIIRGHKLCRIFRLRAITVVLGMIQRQLEALATVDEKVILVESERPHIQQAASQLKTVEKDLFKRIHQLLEHEQTELFQDESVTTYLAAMNGTQQDSTDDEDFS</sequence>
<organism evidence="1 2">
    <name type="scientific">Nemania bipapillata</name>
    <dbReference type="NCBI Taxonomy" id="110536"/>
    <lineage>
        <taxon>Eukaryota</taxon>
        <taxon>Fungi</taxon>
        <taxon>Dikarya</taxon>
        <taxon>Ascomycota</taxon>
        <taxon>Pezizomycotina</taxon>
        <taxon>Sordariomycetes</taxon>
        <taxon>Xylariomycetidae</taxon>
        <taxon>Xylariales</taxon>
        <taxon>Xylariaceae</taxon>
        <taxon>Nemania</taxon>
    </lineage>
</organism>
<keyword evidence="2" id="KW-1185">Reference proteome</keyword>
<gene>
    <name evidence="1" type="ORF">ONZ43_g1115</name>
</gene>
<protein>
    <submittedName>
        <fullName evidence="1">Uncharacterized protein</fullName>
    </submittedName>
</protein>
<proteinExistence type="predicted"/>
<dbReference type="Proteomes" id="UP001153334">
    <property type="component" value="Unassembled WGS sequence"/>
</dbReference>
<evidence type="ECO:0000313" key="1">
    <source>
        <dbReference type="EMBL" id="KAJ8122773.1"/>
    </source>
</evidence>
<reference evidence="1" key="1">
    <citation type="submission" date="2022-11" db="EMBL/GenBank/DDBJ databases">
        <title>Genome Sequence of Nemania bipapillata.</title>
        <authorList>
            <person name="Buettner E."/>
        </authorList>
    </citation>
    <scope>NUCLEOTIDE SEQUENCE</scope>
    <source>
        <strain evidence="1">CP14</strain>
    </source>
</reference>
<name>A0ACC2J6H5_9PEZI</name>
<accession>A0ACC2J6H5</accession>
<evidence type="ECO:0000313" key="2">
    <source>
        <dbReference type="Proteomes" id="UP001153334"/>
    </source>
</evidence>
<comment type="caution">
    <text evidence="1">The sequence shown here is derived from an EMBL/GenBank/DDBJ whole genome shotgun (WGS) entry which is preliminary data.</text>
</comment>
<dbReference type="EMBL" id="JAPESX010000175">
    <property type="protein sequence ID" value="KAJ8122773.1"/>
    <property type="molecule type" value="Genomic_DNA"/>
</dbReference>